<dbReference type="AlphaFoldDB" id="A0A5B6UWI7"/>
<dbReference type="Proteomes" id="UP000325315">
    <property type="component" value="Unassembled WGS sequence"/>
</dbReference>
<sequence>MVWDFNCLLVSILPCYVSMGHNQVHCRVRFLKLIIFLKEILLIRRKGQATFNQGSLIVGWGRSNNYGLSRSLAC</sequence>
<evidence type="ECO:0000313" key="2">
    <source>
        <dbReference type="EMBL" id="KAA3461608.1"/>
    </source>
</evidence>
<keyword evidence="1" id="KW-0732">Signal</keyword>
<proteinExistence type="predicted"/>
<name>A0A5B6UWI7_9ROSI</name>
<feature type="signal peptide" evidence="1">
    <location>
        <begin position="1"/>
        <end position="22"/>
    </location>
</feature>
<organism evidence="2 3">
    <name type="scientific">Gossypium australe</name>
    <dbReference type="NCBI Taxonomy" id="47621"/>
    <lineage>
        <taxon>Eukaryota</taxon>
        <taxon>Viridiplantae</taxon>
        <taxon>Streptophyta</taxon>
        <taxon>Embryophyta</taxon>
        <taxon>Tracheophyta</taxon>
        <taxon>Spermatophyta</taxon>
        <taxon>Magnoliopsida</taxon>
        <taxon>eudicotyledons</taxon>
        <taxon>Gunneridae</taxon>
        <taxon>Pentapetalae</taxon>
        <taxon>rosids</taxon>
        <taxon>malvids</taxon>
        <taxon>Malvales</taxon>
        <taxon>Malvaceae</taxon>
        <taxon>Malvoideae</taxon>
        <taxon>Gossypium</taxon>
    </lineage>
</organism>
<keyword evidence="3" id="KW-1185">Reference proteome</keyword>
<dbReference type="EMBL" id="SMMG02000009">
    <property type="protein sequence ID" value="KAA3461608.1"/>
    <property type="molecule type" value="Genomic_DNA"/>
</dbReference>
<reference evidence="2" key="1">
    <citation type="submission" date="2019-08" db="EMBL/GenBank/DDBJ databases">
        <authorList>
            <person name="Liu F."/>
        </authorList>
    </citation>
    <scope>NUCLEOTIDE SEQUENCE [LARGE SCALE GENOMIC DNA]</scope>
    <source>
        <strain evidence="2">PA1801</strain>
        <tissue evidence="2">Leaf</tissue>
    </source>
</reference>
<feature type="chain" id="PRO_5023025807" evidence="1">
    <location>
        <begin position="23"/>
        <end position="74"/>
    </location>
</feature>
<accession>A0A5B6UWI7</accession>
<protein>
    <submittedName>
        <fullName evidence="2">Uncharacterized protein</fullName>
    </submittedName>
</protein>
<gene>
    <name evidence="2" type="ORF">EPI10_028166</name>
</gene>
<comment type="caution">
    <text evidence="2">The sequence shown here is derived from an EMBL/GenBank/DDBJ whole genome shotgun (WGS) entry which is preliminary data.</text>
</comment>
<evidence type="ECO:0000256" key="1">
    <source>
        <dbReference type="SAM" id="SignalP"/>
    </source>
</evidence>
<evidence type="ECO:0000313" key="3">
    <source>
        <dbReference type="Proteomes" id="UP000325315"/>
    </source>
</evidence>